<dbReference type="RefSeq" id="WP_146076370.1">
    <property type="nucleotide sequence ID" value="NZ_PTIS01000002.1"/>
</dbReference>
<comment type="caution">
    <text evidence="1">The sequence shown here is derived from an EMBL/GenBank/DDBJ whole genome shotgun (WGS) entry which is preliminary data.</text>
</comment>
<reference evidence="1 2" key="1">
    <citation type="submission" date="2018-02" db="EMBL/GenBank/DDBJ databases">
        <title>Genomic Encyclopedia of Archaeal and Bacterial Type Strains, Phase II (KMG-II): from individual species to whole genera.</title>
        <authorList>
            <person name="Goeker M."/>
        </authorList>
    </citation>
    <scope>NUCLEOTIDE SEQUENCE [LARGE SCALE GENOMIC DNA]</scope>
    <source>
        <strain evidence="1 2">DSM 15099</strain>
    </source>
</reference>
<proteinExistence type="predicted"/>
<dbReference type="EMBL" id="PTIS01000002">
    <property type="protein sequence ID" value="PPK49120.1"/>
    <property type="molecule type" value="Genomic_DNA"/>
</dbReference>
<sequence>MSNGTFKISEEILNQVKHLAEESGMSKEDFVHCLAKFYDVNDSNDCRCYYDSFTA</sequence>
<evidence type="ECO:0000313" key="2">
    <source>
        <dbReference type="Proteomes" id="UP000239863"/>
    </source>
</evidence>
<dbReference type="AlphaFoldDB" id="A0A2S6FZQ3"/>
<organism evidence="1 2">
    <name type="scientific">Clostridium algidicarnis DSM 15099</name>
    <dbReference type="NCBI Taxonomy" id="1121295"/>
    <lineage>
        <taxon>Bacteria</taxon>
        <taxon>Bacillati</taxon>
        <taxon>Bacillota</taxon>
        <taxon>Clostridia</taxon>
        <taxon>Eubacteriales</taxon>
        <taxon>Clostridiaceae</taxon>
        <taxon>Clostridium</taxon>
    </lineage>
</organism>
<gene>
    <name evidence="1" type="ORF">BD821_10232</name>
</gene>
<accession>A0A2S6FZQ3</accession>
<dbReference type="GeneID" id="75091815"/>
<name>A0A2S6FZQ3_9CLOT</name>
<protein>
    <submittedName>
        <fullName evidence="1">Uncharacterized protein</fullName>
    </submittedName>
</protein>
<dbReference type="Proteomes" id="UP000239863">
    <property type="component" value="Unassembled WGS sequence"/>
</dbReference>
<evidence type="ECO:0000313" key="1">
    <source>
        <dbReference type="EMBL" id="PPK49120.1"/>
    </source>
</evidence>